<dbReference type="RefSeq" id="WP_137328515.1">
    <property type="nucleotide sequence ID" value="NZ_CP040058.1"/>
</dbReference>
<name>A0A4P8IIT6_9FIRM</name>
<dbReference type="InterPro" id="IPR057666">
    <property type="entry name" value="DrpA_SLOG"/>
</dbReference>
<dbReference type="NCBIfam" id="TIGR00732">
    <property type="entry name" value="dprA"/>
    <property type="match status" value="1"/>
</dbReference>
<evidence type="ECO:0000313" key="3">
    <source>
        <dbReference type="EMBL" id="QCP35089.1"/>
    </source>
</evidence>
<dbReference type="Proteomes" id="UP000298653">
    <property type="component" value="Chromosome"/>
</dbReference>
<organism evidence="3 4">
    <name type="scientific">Anaerostipes rhamnosivorans</name>
    <dbReference type="NCBI Taxonomy" id="1229621"/>
    <lineage>
        <taxon>Bacteria</taxon>
        <taxon>Bacillati</taxon>
        <taxon>Bacillota</taxon>
        <taxon>Clostridia</taxon>
        <taxon>Lachnospirales</taxon>
        <taxon>Lachnospiraceae</taxon>
        <taxon>Anaerostipes</taxon>
    </lineage>
</organism>
<gene>
    <name evidence="3" type="ORF">AR1Y2_1635</name>
</gene>
<evidence type="ECO:0000313" key="4">
    <source>
        <dbReference type="Proteomes" id="UP000298653"/>
    </source>
</evidence>
<evidence type="ECO:0000256" key="1">
    <source>
        <dbReference type="ARBA" id="ARBA00006525"/>
    </source>
</evidence>
<comment type="similarity">
    <text evidence="1">Belongs to the DprA/Smf family.</text>
</comment>
<accession>A0A4P8IIT6</accession>
<dbReference type="KEGG" id="arf:AR1Y2_1635"/>
<reference evidence="3 4" key="1">
    <citation type="submission" date="2019-05" db="EMBL/GenBank/DDBJ databases">
        <title>Complete genome sequencing of Anaerostipes rhamnosivorans.</title>
        <authorList>
            <person name="Bui T.P.N."/>
            <person name="de Vos W.M."/>
        </authorList>
    </citation>
    <scope>NUCLEOTIDE SEQUENCE [LARGE SCALE GENOMIC DNA]</scope>
    <source>
        <strain evidence="3 4">1y2</strain>
    </source>
</reference>
<dbReference type="SUPFAM" id="SSF102405">
    <property type="entry name" value="MCP/YpsA-like"/>
    <property type="match status" value="1"/>
</dbReference>
<dbReference type="GO" id="GO:0009294">
    <property type="term" value="P:DNA-mediated transformation"/>
    <property type="evidence" value="ECO:0007669"/>
    <property type="project" value="InterPro"/>
</dbReference>
<dbReference type="PANTHER" id="PTHR43022">
    <property type="entry name" value="PROTEIN SMF"/>
    <property type="match status" value="1"/>
</dbReference>
<keyword evidence="4" id="KW-1185">Reference proteome</keyword>
<dbReference type="Pfam" id="PF02481">
    <property type="entry name" value="DNA_processg_A"/>
    <property type="match status" value="1"/>
</dbReference>
<sequence length="360" mass="40908">MNEKLSWFWFTSLLEMNRKTQGEILSVAVHPEELRKLSGETAMTLLSKRQYQLFLKTREESYICRRYDRLKEQNADYIIWKEPDYPERLRQIYDYPFGIFRKGRPVDSSLSIAMVGARSCTLYGREMAEYMAGELSKRGVLIVSGMARGIDGASHRGALQGKGTTAGVLGCGIDQVYPKEHRKLYQQVQERGVIYSEYGLGVEPFSFLFPQRNRIISGLADGILVVEARERSGSLITADCGLDQNKEIFAIPGNVTSSASKGCHHLIQQGAKLVSTPEDILNEFPKFRDISHNVCQFDKNSLARGEKMVYDVLSLEPKCLEQIAQESKLPIPEAVTSLYYLERQGLAEEILKNYYIIKYN</sequence>
<protein>
    <submittedName>
        <fullName evidence="3">Rossmann fold nucleotide-binding protein Smffor DNA uptake</fullName>
    </submittedName>
</protein>
<feature type="domain" description="Smf/DprA SLOG" evidence="2">
    <location>
        <begin position="77"/>
        <end position="284"/>
    </location>
</feature>
<proteinExistence type="inferred from homology"/>
<dbReference type="OrthoDB" id="9785707at2"/>
<dbReference type="PANTHER" id="PTHR43022:SF1">
    <property type="entry name" value="PROTEIN SMF"/>
    <property type="match status" value="1"/>
</dbReference>
<dbReference type="InterPro" id="IPR003488">
    <property type="entry name" value="DprA"/>
</dbReference>
<dbReference type="Gene3D" id="3.40.50.450">
    <property type="match status" value="1"/>
</dbReference>
<dbReference type="AlphaFoldDB" id="A0A4P8IIT6"/>
<dbReference type="EMBL" id="CP040058">
    <property type="protein sequence ID" value="QCP35089.1"/>
    <property type="molecule type" value="Genomic_DNA"/>
</dbReference>
<evidence type="ECO:0000259" key="2">
    <source>
        <dbReference type="Pfam" id="PF02481"/>
    </source>
</evidence>